<sequence>MTTSSVDQVREWILGRHPELDDVGPDVNLIESRLVDSLSFIELVYVIEGASGAEIDFDTIDLADFQTISAIDKAFFTRGAA</sequence>
<dbReference type="InterPro" id="IPR036736">
    <property type="entry name" value="ACP-like_sf"/>
</dbReference>
<dbReference type="SUPFAM" id="SSF47336">
    <property type="entry name" value="ACP-like"/>
    <property type="match status" value="1"/>
</dbReference>
<evidence type="ECO:0000259" key="1">
    <source>
        <dbReference type="PROSITE" id="PS50075"/>
    </source>
</evidence>
<keyword evidence="3" id="KW-1185">Reference proteome</keyword>
<proteinExistence type="predicted"/>
<dbReference type="RefSeq" id="WP_132126284.1">
    <property type="nucleotide sequence ID" value="NZ_SLWS01000022.1"/>
</dbReference>
<name>A0A4R2IIE5_9PSEU</name>
<comment type="caution">
    <text evidence="2">The sequence shown here is derived from an EMBL/GenBank/DDBJ whole genome shotgun (WGS) entry which is preliminary data.</text>
</comment>
<accession>A0A4R2IIE5</accession>
<feature type="domain" description="Carrier" evidence="1">
    <location>
        <begin position="1"/>
        <end position="79"/>
    </location>
</feature>
<dbReference type="Proteomes" id="UP000295680">
    <property type="component" value="Unassembled WGS sequence"/>
</dbReference>
<gene>
    <name evidence="2" type="ORF">EV192_12238</name>
</gene>
<evidence type="ECO:0000313" key="3">
    <source>
        <dbReference type="Proteomes" id="UP000295680"/>
    </source>
</evidence>
<dbReference type="OrthoDB" id="8778689at2"/>
<dbReference type="Gene3D" id="1.10.1200.10">
    <property type="entry name" value="ACP-like"/>
    <property type="match status" value="1"/>
</dbReference>
<dbReference type="InterPro" id="IPR009081">
    <property type="entry name" value="PP-bd_ACP"/>
</dbReference>
<dbReference type="EMBL" id="SLWS01000022">
    <property type="protein sequence ID" value="TCO44781.1"/>
    <property type="molecule type" value="Genomic_DNA"/>
</dbReference>
<organism evidence="2 3">
    <name type="scientific">Actinocrispum wychmicini</name>
    <dbReference type="NCBI Taxonomy" id="1213861"/>
    <lineage>
        <taxon>Bacteria</taxon>
        <taxon>Bacillati</taxon>
        <taxon>Actinomycetota</taxon>
        <taxon>Actinomycetes</taxon>
        <taxon>Pseudonocardiales</taxon>
        <taxon>Pseudonocardiaceae</taxon>
        <taxon>Actinocrispum</taxon>
    </lineage>
</organism>
<evidence type="ECO:0000313" key="2">
    <source>
        <dbReference type="EMBL" id="TCO44781.1"/>
    </source>
</evidence>
<reference evidence="2 3" key="1">
    <citation type="submission" date="2019-03" db="EMBL/GenBank/DDBJ databases">
        <title>Genomic Encyclopedia of Type Strains, Phase IV (KMG-IV): sequencing the most valuable type-strain genomes for metagenomic binning, comparative biology and taxonomic classification.</title>
        <authorList>
            <person name="Goeker M."/>
        </authorList>
    </citation>
    <scope>NUCLEOTIDE SEQUENCE [LARGE SCALE GENOMIC DNA]</scope>
    <source>
        <strain evidence="2 3">DSM 45934</strain>
    </source>
</reference>
<protein>
    <recommendedName>
        <fullName evidence="1">Carrier domain-containing protein</fullName>
    </recommendedName>
</protein>
<dbReference type="AlphaFoldDB" id="A0A4R2IIE5"/>
<dbReference type="PROSITE" id="PS50075">
    <property type="entry name" value="CARRIER"/>
    <property type="match status" value="1"/>
</dbReference>